<evidence type="ECO:0000313" key="8">
    <source>
        <dbReference type="Proteomes" id="UP000468707"/>
    </source>
</evidence>
<dbReference type="RefSeq" id="WP_163635958.1">
    <property type="nucleotide sequence ID" value="NZ_JAAAMI010000008.1"/>
</dbReference>
<dbReference type="Pfam" id="PF13585">
    <property type="entry name" value="CHU_C"/>
    <property type="match status" value="1"/>
</dbReference>
<evidence type="ECO:0000256" key="2">
    <source>
        <dbReference type="ARBA" id="ARBA00022525"/>
    </source>
</evidence>
<feature type="compositionally biased region" description="Polar residues" evidence="5">
    <location>
        <begin position="365"/>
        <end position="379"/>
    </location>
</feature>
<dbReference type="Pfam" id="PF18884">
    <property type="entry name" value="TSP3_bac"/>
    <property type="match status" value="7"/>
</dbReference>
<proteinExistence type="predicted"/>
<gene>
    <name evidence="7" type="ORF">GTK07_14395</name>
</gene>
<evidence type="ECO:0000256" key="1">
    <source>
        <dbReference type="ARBA" id="ARBA00004613"/>
    </source>
</evidence>
<keyword evidence="4" id="KW-0106">Calcium</keyword>
<keyword evidence="6" id="KW-0472">Membrane</keyword>
<dbReference type="AlphaFoldDB" id="A0A6I5KXJ6"/>
<evidence type="ECO:0000256" key="6">
    <source>
        <dbReference type="SAM" id="Phobius"/>
    </source>
</evidence>
<feature type="compositionally biased region" description="Basic and acidic residues" evidence="5">
    <location>
        <begin position="388"/>
        <end position="403"/>
    </location>
</feature>
<keyword evidence="2" id="KW-0964">Secreted</keyword>
<sequence length="1222" mass="129474">MENITFVRLGNSLVRHIRVVALLWVFGLFSSLSVAPSYTLPFNGSWDNQVYQVGELSNNSLWNLSGLWDPFQKRIDSHHANSFGIMFTSVTDCDGDGVSCDKEEEDGTDPDDPCDFILAHQNCAPTTAWKNMDCDGDGVTNQKEKEDGTDPLNPCDLIVEHQNCTVPDSWKKMDCDGDGVTNEKEIEDGTDPFDPCDLIVEHQNCTVPDSWNKMDCDGDGVTNEKEVEDGTDPFDPCDFILEHQNCTPSDAWKQLDCDGDGVTNGKEKEDGTDPLDSCDFVWEHQNCEPSDSWKQLDCDGDGVTNGDEKEDGTNPLDPCDYNPEHVTLPQSGGYLTVDCDGDGVTNGKEKEDGTDPNDPCDFILGSQSVSPSSTWNSSDCDGDGVTNEDEKKDGTDPLDPCDYKPESVTLTPSAEWNALDCDNDGNPNGTDPNPLKATAMDDSGSTPALTEVAINILENDDFLPNNDGNNVGITSLSQIGGSALGTVGLDAQTGILSYTPTLEESNTTVTIVYQVCNVAVDPNVCASATVTIQVGANTLDAVDDSFSTDTTGEGIVGSNVLDNDTLNGAPVSPGDVILTSTPTAELTINEDGTITINPGTAEGTYTIDYTICEVSNPTNCDTATVTVEVTQGTSNVIDAVDDTFSGNTSGVIPNSNVLDNDTLNGAPVTSGEVILTSTPTTELTINEDGTIAINPGTAEGTYTIDYTICEVSNPTNCDTATVTVEVTQGTSNVIDAVEDSFSGDASGVIPNSNVLDNDSLNGAPVTPGDVILTSTPTTELTINEDGTIAINPGTAEGTYTIDYTICEAANPSNCDTATVTVEVTQGTSNVIDAMDDAYNADTTGGAIAGSNVLDNDTLNGASVTLEDVILTSTPTSELTINEDGSVTVTPGTAEGTYTINYTICEAANMENCDTATVTVEVAEGMANIIDAVDDAYSADTDGGLITDSNVLDNDTLNGTPVTLADVILSSTPTAELTINEDGSVTVSPGTAEGTYTINYTICEAANMENCDTASVIVEVTEPMVNVIDAVDDSYEADAEGIIPNSNVLSNDTLNGESVTLDDVILTSTPTDELVINEDGSVMVIPGTKDGTYTIGYTICEASNSENCDSAIVTVTVDGIDDDSKIEVNQMLTPNGDLKNDFLFIRGVDRIKSSTLKIFNRWGVAVYEGTNYDNINNVFDGRSRGRSSLSVNDYLPAGVYFYIFNYETDEGSFTDSEYIYISR</sequence>
<evidence type="ECO:0000313" key="7">
    <source>
        <dbReference type="EMBL" id="NDV44519.1"/>
    </source>
</evidence>
<keyword evidence="6" id="KW-0812">Transmembrane</keyword>
<keyword evidence="8" id="KW-1185">Reference proteome</keyword>
<comment type="subcellular location">
    <subcellularLocation>
        <location evidence="1">Secreted</location>
    </subcellularLocation>
</comment>
<keyword evidence="3" id="KW-0732">Signal</keyword>
<protein>
    <recommendedName>
        <fullName evidence="9">Gliding motility-associated C-terminal domain-containing protein</fullName>
    </recommendedName>
</protein>
<name>A0A6I5KXJ6_9FLAO</name>
<evidence type="ECO:0000256" key="3">
    <source>
        <dbReference type="ARBA" id="ARBA00022729"/>
    </source>
</evidence>
<evidence type="ECO:0008006" key="9">
    <source>
        <dbReference type="Google" id="ProtNLM"/>
    </source>
</evidence>
<keyword evidence="6" id="KW-1133">Transmembrane helix</keyword>
<feature type="transmembrane region" description="Helical" evidence="6">
    <location>
        <begin position="21"/>
        <end position="40"/>
    </location>
</feature>
<dbReference type="InterPro" id="IPR059100">
    <property type="entry name" value="TSP3_bac"/>
</dbReference>
<accession>A0A6I5KXJ6</accession>
<dbReference type="EMBL" id="JAAAMI010000008">
    <property type="protein sequence ID" value="NDV44519.1"/>
    <property type="molecule type" value="Genomic_DNA"/>
</dbReference>
<reference evidence="7 8" key="1">
    <citation type="submission" date="2020-01" db="EMBL/GenBank/DDBJ databases">
        <title>Muricauda sediminis sp.nov. 40Bstr401.</title>
        <authorList>
            <person name="Xue Z."/>
            <person name="Zhu S."/>
            <person name="Ren N."/>
            <person name="Chen T."/>
            <person name="Chen X."/>
            <person name="Chen J."/>
            <person name="Yang J."/>
        </authorList>
    </citation>
    <scope>NUCLEOTIDE SEQUENCE [LARGE SCALE GENOMIC DNA]</scope>
    <source>
        <strain evidence="7 8">40Bstr401</strain>
    </source>
</reference>
<feature type="region of interest" description="Disordered" evidence="5">
    <location>
        <begin position="290"/>
        <end position="403"/>
    </location>
</feature>
<organism evidence="7 8">
    <name type="scientific">Flagellimonas sediminis</name>
    <dbReference type="NCBI Taxonomy" id="2696468"/>
    <lineage>
        <taxon>Bacteria</taxon>
        <taxon>Pseudomonadati</taxon>
        <taxon>Bacteroidota</taxon>
        <taxon>Flavobacteriia</taxon>
        <taxon>Flavobacteriales</taxon>
        <taxon>Flavobacteriaceae</taxon>
        <taxon>Flagellimonas</taxon>
    </lineage>
</organism>
<evidence type="ECO:0000256" key="5">
    <source>
        <dbReference type="SAM" id="MobiDB-lite"/>
    </source>
</evidence>
<comment type="caution">
    <text evidence="7">The sequence shown here is derived from an EMBL/GenBank/DDBJ whole genome shotgun (WGS) entry which is preliminary data.</text>
</comment>
<evidence type="ECO:0000256" key="4">
    <source>
        <dbReference type="ARBA" id="ARBA00022837"/>
    </source>
</evidence>
<dbReference type="Proteomes" id="UP000468707">
    <property type="component" value="Unassembled WGS sequence"/>
</dbReference>